<reference evidence="2 3" key="2">
    <citation type="submission" date="2018-11" db="EMBL/GenBank/DDBJ databases">
        <authorList>
            <consortium name="Pathogen Informatics"/>
        </authorList>
    </citation>
    <scope>NUCLEOTIDE SEQUENCE [LARGE SCALE GENOMIC DNA]</scope>
</reference>
<dbReference type="EMBL" id="UYRR01018013">
    <property type="protein sequence ID" value="VDK29200.1"/>
    <property type="molecule type" value="Genomic_DNA"/>
</dbReference>
<protein>
    <submittedName>
        <fullName evidence="4">SSD domain-containing protein</fullName>
    </submittedName>
</protein>
<dbReference type="AlphaFoldDB" id="A0A0M3JJ60"/>
<dbReference type="PANTHER" id="PTHR10796">
    <property type="entry name" value="PATCHED-RELATED"/>
    <property type="match status" value="1"/>
</dbReference>
<dbReference type="SUPFAM" id="SSF82866">
    <property type="entry name" value="Multidrug efflux transporter AcrB transmembrane domain"/>
    <property type="match status" value="1"/>
</dbReference>
<keyword evidence="1" id="KW-0472">Membrane</keyword>
<accession>A0A0M3JJ60</accession>
<dbReference type="GO" id="GO:0018996">
    <property type="term" value="P:molting cycle, collagen and cuticulin-based cuticle"/>
    <property type="evidence" value="ECO:0007669"/>
    <property type="project" value="TreeGrafter"/>
</dbReference>
<dbReference type="PANTHER" id="PTHR10796:SF94">
    <property type="entry name" value="SSD DOMAIN-CONTAINING PROTEIN"/>
    <property type="match status" value="1"/>
</dbReference>
<keyword evidence="3" id="KW-1185">Reference proteome</keyword>
<name>A0A0M3JJ60_ANISI</name>
<gene>
    <name evidence="2" type="ORF">ASIM_LOCUS7443</name>
</gene>
<dbReference type="OrthoDB" id="5874116at2759"/>
<evidence type="ECO:0000313" key="2">
    <source>
        <dbReference type="EMBL" id="VDK29200.1"/>
    </source>
</evidence>
<dbReference type="GO" id="GO:0006897">
    <property type="term" value="P:endocytosis"/>
    <property type="evidence" value="ECO:0007669"/>
    <property type="project" value="TreeGrafter"/>
</dbReference>
<evidence type="ECO:0000256" key="1">
    <source>
        <dbReference type="SAM" id="Phobius"/>
    </source>
</evidence>
<evidence type="ECO:0000313" key="4">
    <source>
        <dbReference type="WBParaSite" id="ASIM_0000767701-mRNA-1"/>
    </source>
</evidence>
<feature type="transmembrane region" description="Helical" evidence="1">
    <location>
        <begin position="12"/>
        <end position="36"/>
    </location>
</feature>
<sequence length="111" mass="12366">MSVVCFIFVPSIINTFLATLSILSISCSLLGMLSWWNLDMDPITMVNVLMGIGFSVDFSAHICYHFHKSQLMTTTSKTEYSSSQQHENAKVLRLANVFNAVASPVIEVVFK</sequence>
<proteinExistence type="predicted"/>
<keyword evidence="1" id="KW-0812">Transmembrane</keyword>
<dbReference type="Gene3D" id="1.20.1640.10">
    <property type="entry name" value="Multidrug efflux transporter AcrB transmembrane domain"/>
    <property type="match status" value="1"/>
</dbReference>
<dbReference type="Proteomes" id="UP000267096">
    <property type="component" value="Unassembled WGS sequence"/>
</dbReference>
<reference evidence="4" key="1">
    <citation type="submission" date="2017-02" db="UniProtKB">
        <authorList>
            <consortium name="WormBaseParasite"/>
        </authorList>
    </citation>
    <scope>IDENTIFICATION</scope>
</reference>
<dbReference type="InterPro" id="IPR051697">
    <property type="entry name" value="Patched_domain-protein"/>
</dbReference>
<evidence type="ECO:0000313" key="3">
    <source>
        <dbReference type="Proteomes" id="UP000267096"/>
    </source>
</evidence>
<dbReference type="GO" id="GO:0030659">
    <property type="term" value="C:cytoplasmic vesicle membrane"/>
    <property type="evidence" value="ECO:0007669"/>
    <property type="project" value="TreeGrafter"/>
</dbReference>
<feature type="transmembrane region" description="Helical" evidence="1">
    <location>
        <begin position="48"/>
        <end position="67"/>
    </location>
</feature>
<dbReference type="GO" id="GO:0005886">
    <property type="term" value="C:plasma membrane"/>
    <property type="evidence" value="ECO:0007669"/>
    <property type="project" value="TreeGrafter"/>
</dbReference>
<organism evidence="4">
    <name type="scientific">Anisakis simplex</name>
    <name type="common">Herring worm</name>
    <dbReference type="NCBI Taxonomy" id="6269"/>
    <lineage>
        <taxon>Eukaryota</taxon>
        <taxon>Metazoa</taxon>
        <taxon>Ecdysozoa</taxon>
        <taxon>Nematoda</taxon>
        <taxon>Chromadorea</taxon>
        <taxon>Rhabditida</taxon>
        <taxon>Spirurina</taxon>
        <taxon>Ascaridomorpha</taxon>
        <taxon>Ascaridoidea</taxon>
        <taxon>Anisakidae</taxon>
        <taxon>Anisakis</taxon>
        <taxon>Anisakis simplex complex</taxon>
    </lineage>
</organism>
<dbReference type="WBParaSite" id="ASIM_0000767701-mRNA-1">
    <property type="protein sequence ID" value="ASIM_0000767701-mRNA-1"/>
    <property type="gene ID" value="ASIM_0000767701"/>
</dbReference>
<keyword evidence="1" id="KW-1133">Transmembrane helix</keyword>